<gene>
    <name evidence="1" type="ORF">ARMSODRAFT_1090498</name>
</gene>
<dbReference type="Proteomes" id="UP000218334">
    <property type="component" value="Unassembled WGS sequence"/>
</dbReference>
<name>A0A2H3ARE7_9AGAR</name>
<keyword evidence="2" id="KW-1185">Reference proteome</keyword>
<proteinExistence type="predicted"/>
<evidence type="ECO:0000313" key="1">
    <source>
        <dbReference type="EMBL" id="PBK60190.1"/>
    </source>
</evidence>
<accession>A0A2H3ARE7</accession>
<dbReference type="STRING" id="1076256.A0A2H3ARE7"/>
<dbReference type="EMBL" id="KZ293491">
    <property type="protein sequence ID" value="PBK60190.1"/>
    <property type="molecule type" value="Genomic_DNA"/>
</dbReference>
<organism evidence="1 2">
    <name type="scientific">Armillaria solidipes</name>
    <dbReference type="NCBI Taxonomy" id="1076256"/>
    <lineage>
        <taxon>Eukaryota</taxon>
        <taxon>Fungi</taxon>
        <taxon>Dikarya</taxon>
        <taxon>Basidiomycota</taxon>
        <taxon>Agaricomycotina</taxon>
        <taxon>Agaricomycetes</taxon>
        <taxon>Agaricomycetidae</taxon>
        <taxon>Agaricales</taxon>
        <taxon>Marasmiineae</taxon>
        <taxon>Physalacriaceae</taxon>
        <taxon>Armillaria</taxon>
    </lineage>
</organism>
<evidence type="ECO:0000313" key="2">
    <source>
        <dbReference type="Proteomes" id="UP000218334"/>
    </source>
</evidence>
<dbReference type="AlphaFoldDB" id="A0A2H3ARE7"/>
<protein>
    <submittedName>
        <fullName evidence="1">Uncharacterized protein</fullName>
    </submittedName>
</protein>
<sequence length="283" mass="30537">MSQISRLVAVSERGPISLDVQHTRRSQASVFHPALCTCEYLVFSLYEAPTEVWRAFVTNDFIESVRKQEEHYLARHLALYGFAGPRERDPGINVSLSGPAASIDDLKFTATASNTSSRSLRGRGHWDKDIDDSAFAFISPVQSVTADHNFGPGALAFSPVTSFQMINPEVRLTDGASFHQASVSSGSVVVNISGDLAKRYIPVVDERAVDVRTGSTKKCSIDASYTEGKALASMASAYISANGSNSLYTAYYGSAPTSAVRTVFDNVANEASNTGLQGSIWFL</sequence>
<reference evidence="2" key="1">
    <citation type="journal article" date="2017" name="Nat. Ecol. Evol.">
        <title>Genome expansion and lineage-specific genetic innovations in the forest pathogenic fungi Armillaria.</title>
        <authorList>
            <person name="Sipos G."/>
            <person name="Prasanna A.N."/>
            <person name="Walter M.C."/>
            <person name="O'Connor E."/>
            <person name="Balint B."/>
            <person name="Krizsan K."/>
            <person name="Kiss B."/>
            <person name="Hess J."/>
            <person name="Varga T."/>
            <person name="Slot J."/>
            <person name="Riley R."/>
            <person name="Boka B."/>
            <person name="Rigling D."/>
            <person name="Barry K."/>
            <person name="Lee J."/>
            <person name="Mihaltcheva S."/>
            <person name="LaButti K."/>
            <person name="Lipzen A."/>
            <person name="Waldron R."/>
            <person name="Moloney N.M."/>
            <person name="Sperisen C."/>
            <person name="Kredics L."/>
            <person name="Vagvoelgyi C."/>
            <person name="Patrignani A."/>
            <person name="Fitzpatrick D."/>
            <person name="Nagy I."/>
            <person name="Doyle S."/>
            <person name="Anderson J.B."/>
            <person name="Grigoriev I.V."/>
            <person name="Gueldener U."/>
            <person name="Muensterkoetter M."/>
            <person name="Nagy L.G."/>
        </authorList>
    </citation>
    <scope>NUCLEOTIDE SEQUENCE [LARGE SCALE GENOMIC DNA]</scope>
    <source>
        <strain evidence="2">28-4</strain>
    </source>
</reference>